<evidence type="ECO:0000256" key="12">
    <source>
        <dbReference type="SAM" id="MobiDB-lite"/>
    </source>
</evidence>
<dbReference type="Gene3D" id="3.40.50.620">
    <property type="entry name" value="HUPs"/>
    <property type="match status" value="2"/>
</dbReference>
<dbReference type="SUPFAM" id="SSF52374">
    <property type="entry name" value="Nucleotidylyl transferase"/>
    <property type="match status" value="2"/>
</dbReference>
<sequence length="442" mass="50141">MDNNPGRSAFSRLLLVFDVALSTRAVYGFLKAYFRWRLTRSKDGGAALTASAPAEPRKKVRIYLDGCFDLMHYGHANAIRQAASLGDELIVGVCSDEEITKHKGPPVMTEEERYETVEAVKWVDHVIRGVPYNVTPEFLETLVRDYEIDYVVHGDDPCLDASGRDVYEAVKQAGKFRTIARTEGVSSTDIVGRMLLCTTSHHLPPSRSQSAELDGPEDAQSPAEERPMLTNGPTAKSEQSQQPEQGYQQPRASCFLPTSRRLMQFSSGSKPRPGDRVIYADGAWDMLTVAHIRFLKQCRELGDFLLVGIHDDHAVNQHRGRNYPILNLHERTLMVLSIRYVDEVIIGAPWKVTEDMIKTMNISLVIHGTHYDELNIRDGDDDPYEVPKRLGIFREIPSSSDLSVPKIIERIVRNRERYLERQQRKGTQEARYYADKTHVEEL</sequence>
<evidence type="ECO:0000256" key="2">
    <source>
        <dbReference type="ARBA" id="ARBA00010101"/>
    </source>
</evidence>
<dbReference type="EC" id="2.7.7.14" evidence="10"/>
<dbReference type="Proteomes" id="UP000007014">
    <property type="component" value="Chromosome 19"/>
</dbReference>
<keyword evidence="15" id="KW-1185">Reference proteome</keyword>
<evidence type="ECO:0000256" key="10">
    <source>
        <dbReference type="ARBA" id="ARBA00024221"/>
    </source>
</evidence>
<feature type="domain" description="Cytidyltransferase-like" evidence="13">
    <location>
        <begin position="279"/>
        <end position="370"/>
    </location>
</feature>
<dbReference type="EMBL" id="AP006501">
    <property type="protein sequence ID" value="BAM82698.1"/>
    <property type="molecule type" value="Genomic_DNA"/>
</dbReference>
<dbReference type="GO" id="GO:0005737">
    <property type="term" value="C:cytoplasm"/>
    <property type="evidence" value="ECO:0007669"/>
    <property type="project" value="TreeGrafter"/>
</dbReference>
<dbReference type="UniPathway" id="UPA00558">
    <property type="reaction ID" value="UER00742"/>
</dbReference>
<evidence type="ECO:0000259" key="13">
    <source>
        <dbReference type="Pfam" id="PF01467"/>
    </source>
</evidence>
<dbReference type="PANTHER" id="PTHR45780:SF2">
    <property type="entry name" value="ETHANOLAMINE-PHOSPHATE CYTIDYLYLTRANSFERASE"/>
    <property type="match status" value="1"/>
</dbReference>
<dbReference type="CDD" id="cd02173">
    <property type="entry name" value="ECT"/>
    <property type="match status" value="1"/>
</dbReference>
<feature type="compositionally biased region" description="Polar residues" evidence="12">
    <location>
        <begin position="201"/>
        <end position="211"/>
    </location>
</feature>
<dbReference type="Gramene" id="CMS052CT">
    <property type="protein sequence ID" value="CMS052CT"/>
    <property type="gene ID" value="CMS052C"/>
</dbReference>
<dbReference type="PANTHER" id="PTHR45780">
    <property type="entry name" value="ETHANOLAMINE-PHOSPHATE CYTIDYLYLTRANSFERASE"/>
    <property type="match status" value="1"/>
</dbReference>
<gene>
    <name evidence="14" type="ORF">CYME_CMS052C</name>
</gene>
<dbReference type="InterPro" id="IPR041723">
    <property type="entry name" value="CCT"/>
</dbReference>
<dbReference type="STRING" id="280699.M1VLR3"/>
<evidence type="ECO:0000256" key="8">
    <source>
        <dbReference type="ARBA" id="ARBA00023264"/>
    </source>
</evidence>
<feature type="compositionally biased region" description="Low complexity" evidence="12">
    <location>
        <begin position="237"/>
        <end position="249"/>
    </location>
</feature>
<dbReference type="CDD" id="cd02174">
    <property type="entry name" value="CCT"/>
    <property type="match status" value="1"/>
</dbReference>
<keyword evidence="3" id="KW-0444">Lipid biosynthesis</keyword>
<dbReference type="InterPro" id="IPR004821">
    <property type="entry name" value="Cyt_trans-like"/>
</dbReference>
<protein>
    <recommendedName>
        <fullName evidence="10">ethanolamine-phosphate cytidylyltransferase</fullName>
        <ecNumber evidence="10">2.7.7.14</ecNumber>
    </recommendedName>
    <alternativeName>
        <fullName evidence="11">CTP:phosphoethanolamine cytidylyltransferase</fullName>
    </alternativeName>
</protein>
<keyword evidence="8" id="KW-1208">Phospholipid metabolism</keyword>
<name>M1VLR3_CYAM1</name>
<evidence type="ECO:0000256" key="7">
    <source>
        <dbReference type="ARBA" id="ARBA00023209"/>
    </source>
</evidence>
<evidence type="ECO:0000256" key="5">
    <source>
        <dbReference type="ARBA" id="ARBA00022695"/>
    </source>
</evidence>
<organism evidence="14 15">
    <name type="scientific">Cyanidioschyzon merolae (strain NIES-3377 / 10D)</name>
    <name type="common">Unicellular red alga</name>
    <dbReference type="NCBI Taxonomy" id="280699"/>
    <lineage>
        <taxon>Eukaryota</taxon>
        <taxon>Rhodophyta</taxon>
        <taxon>Bangiophyceae</taxon>
        <taxon>Cyanidiales</taxon>
        <taxon>Cyanidiaceae</taxon>
        <taxon>Cyanidioschyzon</taxon>
    </lineage>
</organism>
<evidence type="ECO:0000256" key="1">
    <source>
        <dbReference type="ARBA" id="ARBA00005189"/>
    </source>
</evidence>
<dbReference type="OMA" id="FESNNWV"/>
<dbReference type="Pfam" id="PF01467">
    <property type="entry name" value="CTP_transf_like"/>
    <property type="match status" value="2"/>
</dbReference>
<keyword evidence="5 14" id="KW-0548">Nucleotidyltransferase</keyword>
<evidence type="ECO:0000256" key="6">
    <source>
        <dbReference type="ARBA" id="ARBA00023098"/>
    </source>
</evidence>
<evidence type="ECO:0000256" key="9">
    <source>
        <dbReference type="ARBA" id="ARBA00024191"/>
    </source>
</evidence>
<feature type="domain" description="Cytidyltransferase-like" evidence="13">
    <location>
        <begin position="63"/>
        <end position="192"/>
    </location>
</feature>
<dbReference type="AlphaFoldDB" id="M1VLR3"/>
<dbReference type="eggNOG" id="KOG2803">
    <property type="taxonomic scope" value="Eukaryota"/>
</dbReference>
<feature type="region of interest" description="Disordered" evidence="12">
    <location>
        <begin position="201"/>
        <end position="249"/>
    </location>
</feature>
<reference evidence="14 15" key="1">
    <citation type="journal article" date="2004" name="Nature">
        <title>Genome sequence of the ultrasmall unicellular red alga Cyanidioschyzon merolae 10D.</title>
        <authorList>
            <person name="Matsuzaki M."/>
            <person name="Misumi O."/>
            <person name="Shin-i T."/>
            <person name="Maruyama S."/>
            <person name="Takahara M."/>
            <person name="Miyagishima S."/>
            <person name="Mori T."/>
            <person name="Nishida K."/>
            <person name="Yagisawa F."/>
            <person name="Nishida K."/>
            <person name="Yoshida Y."/>
            <person name="Nishimura Y."/>
            <person name="Nakao S."/>
            <person name="Kobayashi T."/>
            <person name="Momoyama Y."/>
            <person name="Higashiyama T."/>
            <person name="Minoda A."/>
            <person name="Sano M."/>
            <person name="Nomoto H."/>
            <person name="Oishi K."/>
            <person name="Hayashi H."/>
            <person name="Ohta F."/>
            <person name="Nishizaka S."/>
            <person name="Haga S."/>
            <person name="Miura S."/>
            <person name="Morishita T."/>
            <person name="Kabeya Y."/>
            <person name="Terasawa K."/>
            <person name="Suzuki Y."/>
            <person name="Ishii Y."/>
            <person name="Asakawa S."/>
            <person name="Takano H."/>
            <person name="Ohta N."/>
            <person name="Kuroiwa H."/>
            <person name="Tanaka K."/>
            <person name="Shimizu N."/>
            <person name="Sugano S."/>
            <person name="Sato N."/>
            <person name="Nozaki H."/>
            <person name="Ogasawara N."/>
            <person name="Kohara Y."/>
            <person name="Kuroiwa T."/>
        </authorList>
    </citation>
    <scope>NUCLEOTIDE SEQUENCE [LARGE SCALE GENOMIC DNA]</scope>
    <source>
        <strain evidence="14 15">10D</strain>
    </source>
</reference>
<dbReference type="InterPro" id="IPR014729">
    <property type="entry name" value="Rossmann-like_a/b/a_fold"/>
</dbReference>
<dbReference type="OrthoDB" id="40021at2759"/>
<evidence type="ECO:0000256" key="11">
    <source>
        <dbReference type="ARBA" id="ARBA00031473"/>
    </source>
</evidence>
<dbReference type="GO" id="GO:0004306">
    <property type="term" value="F:ethanolamine-phosphate cytidylyltransferase activity"/>
    <property type="evidence" value="ECO:0007669"/>
    <property type="project" value="UniProtKB-EC"/>
</dbReference>
<evidence type="ECO:0000313" key="14">
    <source>
        <dbReference type="EMBL" id="BAM82698.1"/>
    </source>
</evidence>
<evidence type="ECO:0000313" key="15">
    <source>
        <dbReference type="Proteomes" id="UP000007014"/>
    </source>
</evidence>
<dbReference type="GeneID" id="16997402"/>
<comment type="pathway">
    <text evidence="1">Lipid metabolism.</text>
</comment>
<dbReference type="KEGG" id="cme:CYME_CMS052C"/>
<evidence type="ECO:0000256" key="3">
    <source>
        <dbReference type="ARBA" id="ARBA00022516"/>
    </source>
</evidence>
<accession>M1VLR3</accession>
<dbReference type="HOGENOM" id="CLU_031246_2_2_1"/>
<reference evidence="14 15" key="2">
    <citation type="journal article" date="2007" name="BMC Biol.">
        <title>A 100%-complete sequence reveals unusually simple genomic features in the hot-spring red alga Cyanidioschyzon merolae.</title>
        <authorList>
            <person name="Nozaki H."/>
            <person name="Takano H."/>
            <person name="Misumi O."/>
            <person name="Terasawa K."/>
            <person name="Matsuzaki M."/>
            <person name="Maruyama S."/>
            <person name="Nishida K."/>
            <person name="Yagisawa F."/>
            <person name="Yoshida Y."/>
            <person name="Fujiwara T."/>
            <person name="Takio S."/>
            <person name="Tamura K."/>
            <person name="Chung S.J."/>
            <person name="Nakamura S."/>
            <person name="Kuroiwa H."/>
            <person name="Tanaka K."/>
            <person name="Sato N."/>
            <person name="Kuroiwa T."/>
        </authorList>
    </citation>
    <scope>NUCLEOTIDE SEQUENCE [LARGE SCALE GENOMIC DNA]</scope>
    <source>
        <strain evidence="14 15">10D</strain>
    </source>
</reference>
<comment type="similarity">
    <text evidence="2">Belongs to the cytidylyltransferase family.</text>
</comment>
<evidence type="ECO:0000256" key="4">
    <source>
        <dbReference type="ARBA" id="ARBA00022679"/>
    </source>
</evidence>
<keyword evidence="7" id="KW-0594">Phospholipid biosynthesis</keyword>
<dbReference type="InterPro" id="IPR044608">
    <property type="entry name" value="Ect1/PCYT2"/>
</dbReference>
<dbReference type="RefSeq" id="XP_005538734.1">
    <property type="nucleotide sequence ID" value="XM_005538677.1"/>
</dbReference>
<keyword evidence="4" id="KW-0808">Transferase</keyword>
<dbReference type="GO" id="GO:0006646">
    <property type="term" value="P:phosphatidylethanolamine biosynthetic process"/>
    <property type="evidence" value="ECO:0007669"/>
    <property type="project" value="UniProtKB-UniPathway"/>
</dbReference>
<keyword evidence="6" id="KW-0443">Lipid metabolism</keyword>
<dbReference type="NCBIfam" id="TIGR00125">
    <property type="entry name" value="cyt_tran_rel"/>
    <property type="match status" value="2"/>
</dbReference>
<proteinExistence type="inferred from homology"/>
<comment type="pathway">
    <text evidence="9">Phospholipid metabolism; phosphatidylethanolamine biosynthesis; phosphatidylethanolamine from ethanolamine: step 2/3.</text>
</comment>